<dbReference type="RefSeq" id="WP_006102379.1">
    <property type="nucleotide sequence ID" value="NZ_DS989854.1"/>
</dbReference>
<keyword evidence="2" id="KW-0732">Signal</keyword>
<evidence type="ECO:0000256" key="1">
    <source>
        <dbReference type="SAM" id="MobiDB-lite"/>
    </source>
</evidence>
<proteinExistence type="predicted"/>
<dbReference type="eggNOG" id="COG3087">
    <property type="taxonomic scope" value="Bacteria"/>
</dbReference>
<accession>B4VV28</accession>
<dbReference type="AlphaFoldDB" id="B4VV28"/>
<evidence type="ECO:0000256" key="2">
    <source>
        <dbReference type="SAM" id="SignalP"/>
    </source>
</evidence>
<dbReference type="EMBL" id="DS989854">
    <property type="protein sequence ID" value="EDX74074.1"/>
    <property type="molecule type" value="Genomic_DNA"/>
</dbReference>
<dbReference type="STRING" id="118168.MC7420_4059"/>
<feature type="chain" id="PRO_5002825396" evidence="2">
    <location>
        <begin position="25"/>
        <end position="267"/>
    </location>
</feature>
<evidence type="ECO:0000313" key="4">
    <source>
        <dbReference type="Proteomes" id="UP000003835"/>
    </source>
</evidence>
<dbReference type="Pfam" id="PF06051">
    <property type="entry name" value="DUF928"/>
    <property type="match status" value="1"/>
</dbReference>
<feature type="region of interest" description="Disordered" evidence="1">
    <location>
        <begin position="29"/>
        <end position="48"/>
    </location>
</feature>
<dbReference type="InterPro" id="IPR010328">
    <property type="entry name" value="DUF928"/>
</dbReference>
<keyword evidence="4" id="KW-1185">Reference proteome</keyword>
<feature type="signal peptide" evidence="2">
    <location>
        <begin position="1"/>
        <end position="24"/>
    </location>
</feature>
<dbReference type="HOGENOM" id="CLU_061545_2_1_3"/>
<gene>
    <name evidence="3" type="ORF">MC7420_4059</name>
</gene>
<sequence length="267" mass="29774">MVKRKLVFSVAVTLAVALSLELLGDPALSVPYKPPKRPPPGRTSSTTVRTDVQCADQNQAIKEIIPLIPDYLPLPEPGEEQNSKIYSGFNLSEYPILLVYLPKANAQMGELVLRDENNRSVTRTRFSLPNQAGIVSLDLADTNIDPLEPDKPYWWSVSIICDEVNRSENGISARVWFQRITPSATLGQQIFNARPTLLPALYAQGDDNGGFWYDALSSLADLRQLQPNNPTLENQWQELLDSAGLLELTEQPLLDCCQFQQQDTPQP</sequence>
<dbReference type="OrthoDB" id="536034at2"/>
<evidence type="ECO:0000313" key="3">
    <source>
        <dbReference type="EMBL" id="EDX74074.1"/>
    </source>
</evidence>
<organism evidence="3 4">
    <name type="scientific">Coleofasciculus chthonoplastes PCC 7420</name>
    <dbReference type="NCBI Taxonomy" id="118168"/>
    <lineage>
        <taxon>Bacteria</taxon>
        <taxon>Bacillati</taxon>
        <taxon>Cyanobacteriota</taxon>
        <taxon>Cyanophyceae</taxon>
        <taxon>Coleofasciculales</taxon>
        <taxon>Coleofasciculaceae</taxon>
        <taxon>Coleofasciculus</taxon>
    </lineage>
</organism>
<reference evidence="3 4" key="1">
    <citation type="submission" date="2008-07" db="EMBL/GenBank/DDBJ databases">
        <authorList>
            <person name="Tandeau de Marsac N."/>
            <person name="Ferriera S."/>
            <person name="Johnson J."/>
            <person name="Kravitz S."/>
            <person name="Beeson K."/>
            <person name="Sutton G."/>
            <person name="Rogers Y.-H."/>
            <person name="Friedman R."/>
            <person name="Frazier M."/>
            <person name="Venter J.C."/>
        </authorList>
    </citation>
    <scope>NUCLEOTIDE SEQUENCE [LARGE SCALE GENOMIC DNA]</scope>
    <source>
        <strain evidence="3 4">PCC 7420</strain>
    </source>
</reference>
<name>B4VV28_9CYAN</name>
<dbReference type="Proteomes" id="UP000003835">
    <property type="component" value="Unassembled WGS sequence"/>
</dbReference>
<protein>
    <submittedName>
        <fullName evidence="3">Conserved domain protein</fullName>
    </submittedName>
</protein>